<dbReference type="SUPFAM" id="SSF52980">
    <property type="entry name" value="Restriction endonuclease-like"/>
    <property type="match status" value="1"/>
</dbReference>
<dbReference type="InterPro" id="IPR011335">
    <property type="entry name" value="Restrct_endonuc-II-like"/>
</dbReference>
<dbReference type="AlphaFoldDB" id="A0A7K0KHJ7"/>
<keyword evidence="3" id="KW-0547">Nucleotide-binding</keyword>
<sequence>MYTRKEYVLLKQRLEEPRHFIQVLMGPRQIGKSTLVKQVLKDLPIPHLFYAADDVPTSQSKWISDCWAQARLIVKGQALSQLVLVIDEIQKLSGWSETVKKEWDSDTYHDLPVKVLLLGSSRVLLERGLADSMAGRYEEIRMSHWGYTEMRDAFGWSLEQYIFYGGYPGSALLIGDELRWRDYILSSIVDATINKDILQNTVITKPALLRQTFELCAAYSGEMVSLTKMLGQLQDAGNTTTLAGYINLLSQSGLVSGLQKYAMDKARKRASIPKYQVYNNALKDIYVDKSFQDVQMDRKLWGRIFESAVGSWLMNEAFRHRWSLYYWRDGVDEVDFVLRKLDKTVAIEVKSNSESDTHGLHMFQEKYHPVQSVIVGQNGIPAETFLSMDLQELFR</sequence>
<dbReference type="SUPFAM" id="SSF52540">
    <property type="entry name" value="P-loop containing nucleoside triphosphate hydrolases"/>
    <property type="match status" value="1"/>
</dbReference>
<dbReference type="InterPro" id="IPR025420">
    <property type="entry name" value="DUF4143"/>
</dbReference>
<dbReference type="PANTHER" id="PTHR43566">
    <property type="entry name" value="CONSERVED PROTEIN"/>
    <property type="match status" value="1"/>
</dbReference>
<keyword evidence="4" id="KW-1185">Reference proteome</keyword>
<accession>A0A7K0KHJ7</accession>
<proteinExistence type="predicted"/>
<dbReference type="InterPro" id="IPR027417">
    <property type="entry name" value="P-loop_NTPase"/>
</dbReference>
<dbReference type="Pfam" id="PF13173">
    <property type="entry name" value="AAA_14"/>
    <property type="match status" value="1"/>
</dbReference>
<evidence type="ECO:0000259" key="1">
    <source>
        <dbReference type="Pfam" id="PF13173"/>
    </source>
</evidence>
<comment type="caution">
    <text evidence="3">The sequence shown here is derived from an EMBL/GenBank/DDBJ whole genome shotgun (WGS) entry which is preliminary data.</text>
</comment>
<dbReference type="RefSeq" id="WP_154534985.1">
    <property type="nucleotide sequence ID" value="NZ_VUNG01000036.1"/>
</dbReference>
<evidence type="ECO:0000313" key="4">
    <source>
        <dbReference type="Proteomes" id="UP000438914"/>
    </source>
</evidence>
<gene>
    <name evidence="3" type="ORF">FYJ73_12110</name>
</gene>
<keyword evidence="3" id="KW-0067">ATP-binding</keyword>
<feature type="domain" description="AAA" evidence="1">
    <location>
        <begin position="21"/>
        <end position="149"/>
    </location>
</feature>
<dbReference type="Gene3D" id="3.40.50.300">
    <property type="entry name" value="P-loop containing nucleotide triphosphate hydrolases"/>
    <property type="match status" value="1"/>
</dbReference>
<dbReference type="PANTHER" id="PTHR43566:SF1">
    <property type="entry name" value="AAA+ ATPASE DOMAIN-CONTAINING PROTEIN"/>
    <property type="match status" value="1"/>
</dbReference>
<reference evidence="3 4" key="1">
    <citation type="submission" date="2019-08" db="EMBL/GenBank/DDBJ databases">
        <title>In-depth cultivation of the pig gut microbiome towards novel bacterial diversity and tailored functional studies.</title>
        <authorList>
            <person name="Wylensek D."/>
            <person name="Hitch T.C.A."/>
            <person name="Clavel T."/>
        </authorList>
    </citation>
    <scope>NUCLEOTIDE SEQUENCE [LARGE SCALE GENOMIC DNA]</scope>
    <source>
        <strain evidence="3 4">LKV-178-WT-2A</strain>
    </source>
</reference>
<organism evidence="3 4">
    <name type="scientific">Hallella mizrahii</name>
    <dbReference type="NCBI Taxonomy" id="2606637"/>
    <lineage>
        <taxon>Bacteria</taxon>
        <taxon>Pseudomonadati</taxon>
        <taxon>Bacteroidota</taxon>
        <taxon>Bacteroidia</taxon>
        <taxon>Bacteroidales</taxon>
        <taxon>Prevotellaceae</taxon>
        <taxon>Hallella</taxon>
    </lineage>
</organism>
<dbReference type="Proteomes" id="UP000438914">
    <property type="component" value="Unassembled WGS sequence"/>
</dbReference>
<protein>
    <submittedName>
        <fullName evidence="3">ATP-binding protein</fullName>
    </submittedName>
</protein>
<dbReference type="EMBL" id="VUNG01000036">
    <property type="protein sequence ID" value="MST85398.1"/>
    <property type="molecule type" value="Genomic_DNA"/>
</dbReference>
<dbReference type="Pfam" id="PF13635">
    <property type="entry name" value="DUF4143"/>
    <property type="match status" value="1"/>
</dbReference>
<name>A0A7K0KHJ7_9BACT</name>
<evidence type="ECO:0000313" key="3">
    <source>
        <dbReference type="EMBL" id="MST85398.1"/>
    </source>
</evidence>
<evidence type="ECO:0000259" key="2">
    <source>
        <dbReference type="Pfam" id="PF13635"/>
    </source>
</evidence>
<dbReference type="GO" id="GO:0005524">
    <property type="term" value="F:ATP binding"/>
    <property type="evidence" value="ECO:0007669"/>
    <property type="project" value="UniProtKB-KW"/>
</dbReference>
<feature type="domain" description="DUF4143" evidence="2">
    <location>
        <begin position="195"/>
        <end position="352"/>
    </location>
</feature>
<dbReference type="InterPro" id="IPR041682">
    <property type="entry name" value="AAA_14"/>
</dbReference>